<name>A0ABR1ZT00_9ROSI</name>
<dbReference type="Proteomes" id="UP001396334">
    <property type="component" value="Unassembled WGS sequence"/>
</dbReference>
<organism evidence="1 2">
    <name type="scientific">Hibiscus sabdariffa</name>
    <name type="common">roselle</name>
    <dbReference type="NCBI Taxonomy" id="183260"/>
    <lineage>
        <taxon>Eukaryota</taxon>
        <taxon>Viridiplantae</taxon>
        <taxon>Streptophyta</taxon>
        <taxon>Embryophyta</taxon>
        <taxon>Tracheophyta</taxon>
        <taxon>Spermatophyta</taxon>
        <taxon>Magnoliopsida</taxon>
        <taxon>eudicotyledons</taxon>
        <taxon>Gunneridae</taxon>
        <taxon>Pentapetalae</taxon>
        <taxon>rosids</taxon>
        <taxon>malvids</taxon>
        <taxon>Malvales</taxon>
        <taxon>Malvaceae</taxon>
        <taxon>Malvoideae</taxon>
        <taxon>Hibiscus</taxon>
    </lineage>
</organism>
<sequence length="92" mass="9941">MHVEVAQHASENEAANVLITNVADKVACIVEESEKVVVSAIFNELYAANTLDTEEVKVAVPTSKEKPKHSSSQFRQPLGAVVMMDGEGTLMK</sequence>
<proteinExistence type="predicted"/>
<evidence type="ECO:0000313" key="1">
    <source>
        <dbReference type="EMBL" id="KAK8483832.1"/>
    </source>
</evidence>
<gene>
    <name evidence="1" type="ORF">V6N11_019560</name>
</gene>
<protein>
    <submittedName>
        <fullName evidence="1">Uncharacterized protein</fullName>
    </submittedName>
</protein>
<reference evidence="1 2" key="1">
    <citation type="journal article" date="2024" name="G3 (Bethesda)">
        <title>Genome assembly of Hibiscus sabdariffa L. provides insights into metabolisms of medicinal natural products.</title>
        <authorList>
            <person name="Kim T."/>
        </authorList>
    </citation>
    <scope>NUCLEOTIDE SEQUENCE [LARGE SCALE GENOMIC DNA]</scope>
    <source>
        <strain evidence="1">TK-2024</strain>
        <tissue evidence="1">Old leaves</tissue>
    </source>
</reference>
<accession>A0ABR1ZT00</accession>
<keyword evidence="2" id="KW-1185">Reference proteome</keyword>
<dbReference type="EMBL" id="JBBPBN010000617">
    <property type="protein sequence ID" value="KAK8483832.1"/>
    <property type="molecule type" value="Genomic_DNA"/>
</dbReference>
<comment type="caution">
    <text evidence="1">The sequence shown here is derived from an EMBL/GenBank/DDBJ whole genome shotgun (WGS) entry which is preliminary data.</text>
</comment>
<evidence type="ECO:0000313" key="2">
    <source>
        <dbReference type="Proteomes" id="UP001396334"/>
    </source>
</evidence>